<dbReference type="Pfam" id="PF04055">
    <property type="entry name" value="Radical_SAM"/>
    <property type="match status" value="1"/>
</dbReference>
<keyword evidence="2" id="KW-0004">4Fe-4S</keyword>
<comment type="cofactor">
    <cofactor evidence="1">
        <name>[4Fe-4S] cluster</name>
        <dbReference type="ChEBI" id="CHEBI:49883"/>
    </cofactor>
</comment>
<evidence type="ECO:0000259" key="7">
    <source>
        <dbReference type="PROSITE" id="PS51918"/>
    </source>
</evidence>
<dbReference type="SUPFAM" id="SSF102114">
    <property type="entry name" value="Radical SAM enzymes"/>
    <property type="match status" value="1"/>
</dbReference>
<keyword evidence="9" id="KW-1185">Reference proteome</keyword>
<reference evidence="8 9" key="1">
    <citation type="journal article" date="2019" name="Front. Microbiol.">
        <title>Thermoanaerosceptrum fracticalcis gen. nov. sp. nov., a Novel Fumarate-Fermenting Microorganism From a Deep Fractured Carbonate Aquifer of the US Great Basin.</title>
        <authorList>
            <person name="Hamilton-Brehm S.D."/>
            <person name="Stewart L.E."/>
            <person name="Zavarin M."/>
            <person name="Caldwell M."/>
            <person name="Lawson P.A."/>
            <person name="Onstott T.C."/>
            <person name="Grzymski J."/>
            <person name="Neveux I."/>
            <person name="Lollar B.S."/>
            <person name="Russell C.E."/>
            <person name="Moser D.P."/>
        </authorList>
    </citation>
    <scope>NUCLEOTIDE SEQUENCE [LARGE SCALE GENOMIC DNA]</scope>
    <source>
        <strain evidence="8 9">DRI-13</strain>
    </source>
</reference>
<evidence type="ECO:0000313" key="8">
    <source>
        <dbReference type="EMBL" id="QNB45942.1"/>
    </source>
</evidence>
<dbReference type="GO" id="GO:0051539">
    <property type="term" value="F:4 iron, 4 sulfur cluster binding"/>
    <property type="evidence" value="ECO:0007669"/>
    <property type="project" value="UniProtKB-KW"/>
</dbReference>
<proteinExistence type="predicted"/>
<dbReference type="PANTHER" id="PTHR11135:SF0">
    <property type="entry name" value="ELONGATOR COMPLEX PROTEIN 3"/>
    <property type="match status" value="1"/>
</dbReference>
<organism evidence="8 9">
    <name type="scientific">Thermanaerosceptrum fracticalcis</name>
    <dbReference type="NCBI Taxonomy" id="1712410"/>
    <lineage>
        <taxon>Bacteria</taxon>
        <taxon>Bacillati</taxon>
        <taxon>Bacillota</taxon>
        <taxon>Clostridia</taxon>
        <taxon>Eubacteriales</taxon>
        <taxon>Peptococcaceae</taxon>
        <taxon>Thermanaerosceptrum</taxon>
    </lineage>
</organism>
<dbReference type="GO" id="GO:0002926">
    <property type="term" value="P:tRNA wobble base 5-methoxycarbonylmethyl-2-thiouridinylation"/>
    <property type="evidence" value="ECO:0007669"/>
    <property type="project" value="TreeGrafter"/>
</dbReference>
<dbReference type="SMART" id="SM00729">
    <property type="entry name" value="Elp3"/>
    <property type="match status" value="1"/>
</dbReference>
<dbReference type="PANTHER" id="PTHR11135">
    <property type="entry name" value="HISTONE ACETYLTRANSFERASE-RELATED"/>
    <property type="match status" value="1"/>
</dbReference>
<evidence type="ECO:0000313" key="9">
    <source>
        <dbReference type="Proteomes" id="UP000515847"/>
    </source>
</evidence>
<dbReference type="InterPro" id="IPR039661">
    <property type="entry name" value="ELP3"/>
</dbReference>
<dbReference type="InterPro" id="IPR058240">
    <property type="entry name" value="rSAM_sf"/>
</dbReference>
<dbReference type="CDD" id="cd01335">
    <property type="entry name" value="Radical_SAM"/>
    <property type="match status" value="1"/>
</dbReference>
<dbReference type="InterPro" id="IPR007197">
    <property type="entry name" value="rSAM"/>
</dbReference>
<dbReference type="GO" id="GO:0003824">
    <property type="term" value="F:catalytic activity"/>
    <property type="evidence" value="ECO:0007669"/>
    <property type="project" value="InterPro"/>
</dbReference>
<dbReference type="SFLD" id="SFLDS00029">
    <property type="entry name" value="Radical_SAM"/>
    <property type="match status" value="1"/>
</dbReference>
<feature type="domain" description="Radical SAM core" evidence="7">
    <location>
        <begin position="1"/>
        <end position="236"/>
    </location>
</feature>
<dbReference type="Gene3D" id="3.80.30.20">
    <property type="entry name" value="tm_1862 like domain"/>
    <property type="match status" value="1"/>
</dbReference>
<keyword evidence="4" id="KW-0479">Metal-binding</keyword>
<dbReference type="OrthoDB" id="9815044at2"/>
<dbReference type="SFLD" id="SFLDG01082">
    <property type="entry name" value="B12-binding_domain_containing"/>
    <property type="match status" value="1"/>
</dbReference>
<dbReference type="AlphaFoldDB" id="A0A7G6E1I8"/>
<dbReference type="EMBL" id="CP045798">
    <property type="protein sequence ID" value="QNB45942.1"/>
    <property type="molecule type" value="Genomic_DNA"/>
</dbReference>
<evidence type="ECO:0000256" key="4">
    <source>
        <dbReference type="ARBA" id="ARBA00022723"/>
    </source>
</evidence>
<keyword evidence="5" id="KW-0408">Iron</keyword>
<dbReference type="GO" id="GO:0046872">
    <property type="term" value="F:metal ion binding"/>
    <property type="evidence" value="ECO:0007669"/>
    <property type="project" value="UniProtKB-KW"/>
</dbReference>
<dbReference type="InterPro" id="IPR023404">
    <property type="entry name" value="rSAM_horseshoe"/>
</dbReference>
<evidence type="ECO:0000256" key="5">
    <source>
        <dbReference type="ARBA" id="ARBA00023004"/>
    </source>
</evidence>
<dbReference type="KEGG" id="tfr:BR63_06225"/>
<gene>
    <name evidence="8" type="ORF">BR63_06225</name>
</gene>
<evidence type="ECO:0000256" key="3">
    <source>
        <dbReference type="ARBA" id="ARBA00022691"/>
    </source>
</evidence>
<dbReference type="SFLD" id="SFLDG01086">
    <property type="entry name" value="elongater_protein-like"/>
    <property type="match status" value="1"/>
</dbReference>
<dbReference type="InterPro" id="IPR006638">
    <property type="entry name" value="Elp3/MiaA/NifB-like_rSAM"/>
</dbReference>
<keyword evidence="3" id="KW-0949">S-adenosyl-L-methionine</keyword>
<evidence type="ECO:0000256" key="2">
    <source>
        <dbReference type="ARBA" id="ARBA00022485"/>
    </source>
</evidence>
<dbReference type="Proteomes" id="UP000515847">
    <property type="component" value="Chromosome"/>
</dbReference>
<sequence>MGKTMIIPFFIPHGGCPFTCVFCNQWEISGQSEELQPEAFSRRVQSFLATAQVTEDTRVEAAFFGGSFTGLPVEVQLKWLKEGLNAIQKGKIAGLRLSTRPDYVDDGILRRLLAHGVTTIELGVQSLVNEVLLETRRGHTYEDILRATEIIRKYPVQLGYQLMLGLPGDKEEYIFLTARRAVEARPDFIRIYPTVVLKGTLLAQWYEQGIYHPLSLSAAVTYAAHWLATFSLYDIPVIRIGLQAAENLSFTRDLLAGPYHPAFGELVEGYLMREQILCFLKKINFREKELILYINPRDYSKVVGQKRCNIGFFKEHLKIREIKVVPDPAIPNQDIGILVSSSCHPLILARQEFLEKYRIK</sequence>
<name>A0A7G6E1I8_THEFR</name>
<dbReference type="GO" id="GO:0005737">
    <property type="term" value="C:cytoplasm"/>
    <property type="evidence" value="ECO:0007669"/>
    <property type="project" value="TreeGrafter"/>
</dbReference>
<evidence type="ECO:0000256" key="1">
    <source>
        <dbReference type="ARBA" id="ARBA00001966"/>
    </source>
</evidence>
<evidence type="ECO:0000256" key="6">
    <source>
        <dbReference type="ARBA" id="ARBA00023014"/>
    </source>
</evidence>
<dbReference type="Pfam" id="PF16199">
    <property type="entry name" value="Radical_SAM_C"/>
    <property type="match status" value="1"/>
</dbReference>
<protein>
    <submittedName>
        <fullName evidence="8">Radical SAM protein</fullName>
    </submittedName>
</protein>
<dbReference type="PROSITE" id="PS51918">
    <property type="entry name" value="RADICAL_SAM"/>
    <property type="match status" value="1"/>
</dbReference>
<dbReference type="RefSeq" id="WP_051965826.1">
    <property type="nucleotide sequence ID" value="NZ_CP045798.1"/>
</dbReference>
<keyword evidence="6" id="KW-0411">Iron-sulfur</keyword>
<dbReference type="InterPro" id="IPR032432">
    <property type="entry name" value="Radical_SAM_C"/>
</dbReference>
<accession>A0A7G6E1I8</accession>